<dbReference type="Gene3D" id="2.60.40.770">
    <property type="match status" value="1"/>
</dbReference>
<evidence type="ECO:0000259" key="9">
    <source>
        <dbReference type="SMART" id="SM00737"/>
    </source>
</evidence>
<feature type="domain" description="MD-2-related lipid-recognition" evidence="9">
    <location>
        <begin position="51"/>
        <end position="172"/>
    </location>
</feature>
<dbReference type="OMA" id="HQTYDLC"/>
<evidence type="ECO:0000256" key="7">
    <source>
        <dbReference type="ARBA" id="ARBA00023055"/>
    </source>
</evidence>
<dbReference type="InterPro" id="IPR033917">
    <property type="entry name" value="ML_PG-PI_TP"/>
</dbReference>
<dbReference type="Pfam" id="PF02221">
    <property type="entry name" value="E1_DerP2_DerF2"/>
    <property type="match status" value="1"/>
</dbReference>
<dbReference type="VEuPathDB" id="FungiDB:BON22_3874"/>
<keyword evidence="12" id="KW-1185">Reference proteome</keyword>
<evidence type="ECO:0000313" key="12">
    <source>
        <dbReference type="Proteomes" id="UP000189513"/>
    </source>
</evidence>
<protein>
    <recommendedName>
        <fullName evidence="4">Phosphatidylglycerol/phosphatidylinositol transfer protein</fullName>
    </recommendedName>
</protein>
<evidence type="ECO:0000256" key="5">
    <source>
        <dbReference type="ARBA" id="ARBA00022448"/>
    </source>
</evidence>
<evidence type="ECO:0000256" key="2">
    <source>
        <dbReference type="ARBA" id="ARBA00006370"/>
    </source>
</evidence>
<comment type="function">
    <text evidence="1">Catalyzes the intermembrane transfer of phosphatidylglycerol and phosphatidylinositol.</text>
</comment>
<dbReference type="InterPro" id="IPR014756">
    <property type="entry name" value="Ig_E-set"/>
</dbReference>
<keyword evidence="5" id="KW-0813">Transport</keyword>
<evidence type="ECO:0000256" key="8">
    <source>
        <dbReference type="SAM" id="SignalP"/>
    </source>
</evidence>
<reference evidence="10" key="1">
    <citation type="journal article" date="2014" name="Genome Announc.">
        <title>Genome sequence of the yeast Cyberlindnera fabianii (Hansenula fabianii).</title>
        <authorList>
            <person name="Freel K.C."/>
            <person name="Sarilar V."/>
            <person name="Neuveglise C."/>
            <person name="Devillers H."/>
            <person name="Friedrich A."/>
            <person name="Schacherer J."/>
        </authorList>
    </citation>
    <scope>NUCLEOTIDE SEQUENCE</scope>
    <source>
        <strain evidence="10">YJS4271</strain>
    </source>
</reference>
<evidence type="ECO:0000256" key="6">
    <source>
        <dbReference type="ARBA" id="ARBA00022729"/>
    </source>
</evidence>
<dbReference type="OrthoDB" id="6409159at2759"/>
<comment type="subunit">
    <text evidence="3">Monomer.</text>
</comment>
<keyword evidence="6 8" id="KW-0732">Signal</keyword>
<feature type="signal peptide" evidence="8">
    <location>
        <begin position="1"/>
        <end position="17"/>
    </location>
</feature>
<dbReference type="InterPro" id="IPR003172">
    <property type="entry name" value="ML_dom"/>
</dbReference>
<dbReference type="EMBL" id="LK052902">
    <property type="protein sequence ID" value="CDR45321.1"/>
    <property type="molecule type" value="Genomic_DNA"/>
</dbReference>
<dbReference type="PANTHER" id="PTHR11306">
    <property type="entry name" value="NIEMANN PICK TYPE C2 PROTEIN NPC2-RELATED"/>
    <property type="match status" value="1"/>
</dbReference>
<dbReference type="InterPro" id="IPR039670">
    <property type="entry name" value="NPC2-like"/>
</dbReference>
<sequence length="186" mass="20321">MVAIKTIFCTLLYGSAALGLSLGPLVAREEQDLLKSNTLPGDKPIPGDNPVSICDATEKQILKIDLVDLTPNPPQRGANLSITATGTLSEKIEEGAYVDVEVRFGYIKLLTQTYDLCEQVGEVDLECPLDKGEYKLAKTVEIPQEVPPGKYTVYARAYTKDDEFITCITATVVFSIDAWKIIDFSG</sequence>
<organism evidence="10">
    <name type="scientific">Cyberlindnera fabianii</name>
    <name type="common">Yeast</name>
    <name type="synonym">Hansenula fabianii</name>
    <dbReference type="NCBI Taxonomy" id="36022"/>
    <lineage>
        <taxon>Eukaryota</taxon>
        <taxon>Fungi</taxon>
        <taxon>Dikarya</taxon>
        <taxon>Ascomycota</taxon>
        <taxon>Saccharomycotina</taxon>
        <taxon>Saccharomycetes</taxon>
        <taxon>Phaffomycetales</taxon>
        <taxon>Phaffomycetaceae</taxon>
        <taxon>Cyberlindnera</taxon>
    </lineage>
</organism>
<name>A0A061B5T5_CYBFA</name>
<reference evidence="12" key="2">
    <citation type="journal article" date="2017" name="Genome Announc.">
        <title>Genome sequences of Cyberlindnera fabianii 65, Pichia kudriavzevii 129, and Saccharomyces cerevisiae 131 isolated from fermented masau fruits in Zimbabwe.</title>
        <authorList>
            <person name="van Rijswijck I.M.H."/>
            <person name="Derks M.F.L."/>
            <person name="Abee T."/>
            <person name="de Ridder D."/>
            <person name="Smid E.J."/>
        </authorList>
    </citation>
    <scope>NUCLEOTIDE SEQUENCE [LARGE SCALE GENOMIC DNA]</scope>
    <source>
        <strain evidence="12">65</strain>
    </source>
</reference>
<dbReference type="CDD" id="cd00917">
    <property type="entry name" value="PG-PI_TP"/>
    <property type="match status" value="1"/>
</dbReference>
<evidence type="ECO:0000256" key="1">
    <source>
        <dbReference type="ARBA" id="ARBA00002053"/>
    </source>
</evidence>
<dbReference type="Proteomes" id="UP000189513">
    <property type="component" value="Unassembled WGS sequence"/>
</dbReference>
<keyword evidence="7" id="KW-0445">Lipid transport</keyword>
<gene>
    <name evidence="11" type="ORF">BON22_3874</name>
    <name evidence="10" type="ORF">CYFA0S_17e01552g</name>
</gene>
<dbReference type="GO" id="GO:0032366">
    <property type="term" value="P:intracellular sterol transport"/>
    <property type="evidence" value="ECO:0007669"/>
    <property type="project" value="InterPro"/>
</dbReference>
<dbReference type="PANTHER" id="PTHR11306:SF0">
    <property type="entry name" value="PHOSPHATIDYLGLYCEROL_PHOSPHATIDYLINOSITOL TRANSFER PROTEIN"/>
    <property type="match status" value="1"/>
</dbReference>
<evidence type="ECO:0000313" key="11">
    <source>
        <dbReference type="EMBL" id="ONH66440.1"/>
    </source>
</evidence>
<dbReference type="STRING" id="36022.A0A061B5T5"/>
<comment type="similarity">
    <text evidence="2">Belongs to the NPC2 family.</text>
</comment>
<dbReference type="AlphaFoldDB" id="A0A061B5T5"/>
<reference evidence="11" key="3">
    <citation type="submission" date="2017-01" db="EMBL/GenBank/DDBJ databases">
        <authorList>
            <person name="Mah S.A."/>
            <person name="Swanson W.J."/>
            <person name="Moy G.W."/>
            <person name="Vacquier V.D."/>
        </authorList>
    </citation>
    <scope>NUCLEOTIDE SEQUENCE [LARGE SCALE GENOMIC DNA]</scope>
    <source>
        <strain evidence="11">65</strain>
    </source>
</reference>
<accession>A0A061B5T5</accession>
<dbReference type="GO" id="GO:0032934">
    <property type="term" value="F:sterol binding"/>
    <property type="evidence" value="ECO:0007669"/>
    <property type="project" value="InterPro"/>
</dbReference>
<proteinExistence type="inferred from homology"/>
<feature type="chain" id="PRO_5015026841" description="Phosphatidylglycerol/phosphatidylinositol transfer protein" evidence="8">
    <location>
        <begin position="18"/>
        <end position="186"/>
    </location>
</feature>
<evidence type="ECO:0000256" key="4">
    <source>
        <dbReference type="ARBA" id="ARBA00016056"/>
    </source>
</evidence>
<dbReference type="SMART" id="SM00737">
    <property type="entry name" value="ML"/>
    <property type="match status" value="1"/>
</dbReference>
<dbReference type="SUPFAM" id="SSF81296">
    <property type="entry name" value="E set domains"/>
    <property type="match status" value="1"/>
</dbReference>
<evidence type="ECO:0000256" key="3">
    <source>
        <dbReference type="ARBA" id="ARBA00011245"/>
    </source>
</evidence>
<dbReference type="FunFam" id="2.60.40.770:FF:000004">
    <property type="entry name" value="Phosphatidylglycerol/phosphatidylinositol transfer protein"/>
    <property type="match status" value="1"/>
</dbReference>
<evidence type="ECO:0000313" key="10">
    <source>
        <dbReference type="EMBL" id="CDR45321.1"/>
    </source>
</evidence>
<dbReference type="EMBL" id="MPUK01000007">
    <property type="protein sequence ID" value="ONH66440.1"/>
    <property type="molecule type" value="Genomic_DNA"/>
</dbReference>